<dbReference type="Gene3D" id="3.90.70.10">
    <property type="entry name" value="Cysteine proteinases"/>
    <property type="match status" value="1"/>
</dbReference>
<evidence type="ECO:0000313" key="5">
    <source>
        <dbReference type="EMBL" id="CAF1206426.1"/>
    </source>
</evidence>
<dbReference type="PROSITE" id="PS50235">
    <property type="entry name" value="USP_3"/>
    <property type="match status" value="1"/>
</dbReference>
<dbReference type="OrthoDB" id="265306at2759"/>
<dbReference type="GO" id="GO:0004843">
    <property type="term" value="F:cysteine-type deubiquitinase activity"/>
    <property type="evidence" value="ECO:0007669"/>
    <property type="project" value="UniProtKB-UniRule"/>
</dbReference>
<reference evidence="5" key="1">
    <citation type="submission" date="2021-02" db="EMBL/GenBank/DDBJ databases">
        <authorList>
            <person name="Nowell W R."/>
        </authorList>
    </citation>
    <scope>NUCLEOTIDE SEQUENCE</scope>
</reference>
<dbReference type="AlphaFoldDB" id="A0A814WU82"/>
<proteinExistence type="inferred from homology"/>
<dbReference type="PANTHER" id="PTHR21646">
    <property type="entry name" value="UBIQUITIN CARBOXYL-TERMINAL HYDROLASE"/>
    <property type="match status" value="1"/>
</dbReference>
<keyword evidence="2" id="KW-0833">Ubl conjugation pathway</keyword>
<evidence type="ECO:0000259" key="4">
    <source>
        <dbReference type="PROSITE" id="PS50235"/>
    </source>
</evidence>
<dbReference type="Pfam" id="PF00443">
    <property type="entry name" value="UCH"/>
    <property type="match status" value="1"/>
</dbReference>
<dbReference type="PANTHER" id="PTHR21646:SF23">
    <property type="entry name" value="UBIQUITIN CARBOXYL-TERMINAL HYDROLASE USP2"/>
    <property type="match status" value="1"/>
</dbReference>
<dbReference type="InterPro" id="IPR018200">
    <property type="entry name" value="USP_CS"/>
</dbReference>
<dbReference type="InterPro" id="IPR050185">
    <property type="entry name" value="Ub_carboxyl-term_hydrolase"/>
</dbReference>
<keyword evidence="2" id="KW-0788">Thiol protease</keyword>
<dbReference type="InterPro" id="IPR028889">
    <property type="entry name" value="USP"/>
</dbReference>
<sequence length="519" mass="58583">MDSIGIRNDFGRARGNRAILDDRRSRDKSNIPALIPHAPYTSTGSSSNYHRRARPLPPIPTTNVATLRNAIEAGHMNVSVGNNNRMRSPSRHSQTLLERTKRNNNSIKTSVVNNSTVQDVPPKTATLYSIASVPQSKNNDVKESDVSEGSINVKITNHTVPSVNEPILKNGGLCGLQNLGNTCFMNSVLQCLSNTKPLLLFCLKDNLSDHLNKSPTSVMKGALMTEYANLIRKMWLLSDAGRPVVSPSRFKSTIGNFASRFTGYSEQDSQEFLRYLLQGLSEDVNRIQKKPVPLIIDEKQEELKKEKDRATASWDRCLRYENSPLVDIFAGQLKSTLECCHCGYQSTTFDMFWDLSLPLPRDRLSTNLQDCIQLFMSKEELDGDEEPMCNRCKKKRPCTKKLSIQKCPEILVLHLKRFSQTRGRTKLNTHVDFPITNLKLDHLKDVMSSSYKESVPTYNLFGISNHSGTVYSGHYVAQCKHPFTHDWHEFNDSSVHFISDTSSIISADAYVLFYEQKKS</sequence>
<dbReference type="EMBL" id="CAJNOW010000013">
    <property type="protein sequence ID" value="CAF1206426.1"/>
    <property type="molecule type" value="Genomic_DNA"/>
</dbReference>
<dbReference type="SUPFAM" id="SSF54001">
    <property type="entry name" value="Cysteine proteinases"/>
    <property type="match status" value="1"/>
</dbReference>
<dbReference type="GO" id="GO:0006508">
    <property type="term" value="P:proteolysis"/>
    <property type="evidence" value="ECO:0007669"/>
    <property type="project" value="UniProtKB-KW"/>
</dbReference>
<comment type="caution">
    <text evidence="5">The sequence shown here is derived from an EMBL/GenBank/DDBJ whole genome shotgun (WGS) entry which is preliminary data.</text>
</comment>
<dbReference type="InterPro" id="IPR001394">
    <property type="entry name" value="Peptidase_C19_UCH"/>
</dbReference>
<dbReference type="GO" id="GO:0016579">
    <property type="term" value="P:protein deubiquitination"/>
    <property type="evidence" value="ECO:0007669"/>
    <property type="project" value="InterPro"/>
</dbReference>
<dbReference type="InterPro" id="IPR038765">
    <property type="entry name" value="Papain-like_cys_pep_sf"/>
</dbReference>
<dbReference type="PROSITE" id="PS00972">
    <property type="entry name" value="USP_1"/>
    <property type="match status" value="1"/>
</dbReference>
<organism evidence="5 6">
    <name type="scientific">Rotaria magnacalcarata</name>
    <dbReference type="NCBI Taxonomy" id="392030"/>
    <lineage>
        <taxon>Eukaryota</taxon>
        <taxon>Metazoa</taxon>
        <taxon>Spiralia</taxon>
        <taxon>Gnathifera</taxon>
        <taxon>Rotifera</taxon>
        <taxon>Eurotatoria</taxon>
        <taxon>Bdelloidea</taxon>
        <taxon>Philodinida</taxon>
        <taxon>Philodinidae</taxon>
        <taxon>Rotaria</taxon>
    </lineage>
</organism>
<gene>
    <name evidence="5" type="ORF">KQP761_LOCUS110</name>
</gene>
<evidence type="ECO:0000256" key="1">
    <source>
        <dbReference type="ARBA" id="ARBA00000707"/>
    </source>
</evidence>
<name>A0A814WU82_9BILA</name>
<feature type="domain" description="USP" evidence="4">
    <location>
        <begin position="174"/>
        <end position="517"/>
    </location>
</feature>
<comment type="catalytic activity">
    <reaction evidence="1 2">
        <text>Thiol-dependent hydrolysis of ester, thioester, amide, peptide and isopeptide bonds formed by the C-terminal Gly of ubiquitin (a 76-residue protein attached to proteins as an intracellular targeting signal).</text>
        <dbReference type="EC" id="3.4.19.12"/>
    </reaction>
</comment>
<protein>
    <recommendedName>
        <fullName evidence="2">Ubiquitin carboxyl-terminal hydrolase</fullName>
        <ecNumber evidence="2">3.4.19.12</ecNumber>
    </recommendedName>
</protein>
<dbReference type="CDD" id="cd02674">
    <property type="entry name" value="Peptidase_C19R"/>
    <property type="match status" value="1"/>
</dbReference>
<keyword evidence="2" id="KW-0378">Hydrolase</keyword>
<comment type="similarity">
    <text evidence="2">Belongs to the peptidase C19 family.</text>
</comment>
<evidence type="ECO:0000256" key="3">
    <source>
        <dbReference type="SAM" id="MobiDB-lite"/>
    </source>
</evidence>
<evidence type="ECO:0000313" key="6">
    <source>
        <dbReference type="Proteomes" id="UP000663834"/>
    </source>
</evidence>
<evidence type="ECO:0000256" key="2">
    <source>
        <dbReference type="RuleBase" id="RU366025"/>
    </source>
</evidence>
<dbReference type="EC" id="3.4.19.12" evidence="2"/>
<keyword evidence="2" id="KW-0645">Protease</keyword>
<dbReference type="PROSITE" id="PS00973">
    <property type="entry name" value="USP_2"/>
    <property type="match status" value="1"/>
</dbReference>
<feature type="region of interest" description="Disordered" evidence="3">
    <location>
        <begin position="22"/>
        <end position="61"/>
    </location>
</feature>
<accession>A0A814WU82</accession>
<dbReference type="Proteomes" id="UP000663834">
    <property type="component" value="Unassembled WGS sequence"/>
</dbReference>